<accession>A0AA40FXX0</accession>
<organism evidence="1 2">
    <name type="scientific">Melipona bicolor</name>
    <dbReference type="NCBI Taxonomy" id="60889"/>
    <lineage>
        <taxon>Eukaryota</taxon>
        <taxon>Metazoa</taxon>
        <taxon>Ecdysozoa</taxon>
        <taxon>Arthropoda</taxon>
        <taxon>Hexapoda</taxon>
        <taxon>Insecta</taxon>
        <taxon>Pterygota</taxon>
        <taxon>Neoptera</taxon>
        <taxon>Endopterygota</taxon>
        <taxon>Hymenoptera</taxon>
        <taxon>Apocrita</taxon>
        <taxon>Aculeata</taxon>
        <taxon>Apoidea</taxon>
        <taxon>Anthophila</taxon>
        <taxon>Apidae</taxon>
        <taxon>Melipona</taxon>
    </lineage>
</organism>
<name>A0AA40FXX0_9HYME</name>
<evidence type="ECO:0000313" key="2">
    <source>
        <dbReference type="Proteomes" id="UP001177670"/>
    </source>
</evidence>
<keyword evidence="2" id="KW-1185">Reference proteome</keyword>
<protein>
    <submittedName>
        <fullName evidence="1">Uncharacterized protein</fullName>
    </submittedName>
</protein>
<dbReference type="AlphaFoldDB" id="A0AA40FXX0"/>
<comment type="caution">
    <text evidence="1">The sequence shown here is derived from an EMBL/GenBank/DDBJ whole genome shotgun (WGS) entry which is preliminary data.</text>
</comment>
<proteinExistence type="predicted"/>
<reference evidence="1" key="1">
    <citation type="submission" date="2021-10" db="EMBL/GenBank/DDBJ databases">
        <title>Melipona bicolor Genome sequencing and assembly.</title>
        <authorList>
            <person name="Araujo N.S."/>
            <person name="Arias M.C."/>
        </authorList>
    </citation>
    <scope>NUCLEOTIDE SEQUENCE</scope>
    <source>
        <strain evidence="1">USP_2M_L1-L4_2017</strain>
        <tissue evidence="1">Whole body</tissue>
    </source>
</reference>
<dbReference type="Proteomes" id="UP001177670">
    <property type="component" value="Unassembled WGS sequence"/>
</dbReference>
<dbReference type="EMBL" id="JAHYIQ010000012">
    <property type="protein sequence ID" value="KAK1127428.1"/>
    <property type="molecule type" value="Genomic_DNA"/>
</dbReference>
<sequence>MRYPSVKVDHSDFQTLLRSIQKRLGSYMQSVNVINVNERSHNEWSYPFAEKFPRGSGIRLIPDPKLAFRVQFLMEPVALALKFWDSRKESGVKNSKIVNTSVERKERSVAKGEGIDLIRSRGSCQKCEGSSDKSSYGVGNGDMQIDRHLGSSVLLQ</sequence>
<evidence type="ECO:0000313" key="1">
    <source>
        <dbReference type="EMBL" id="KAK1127428.1"/>
    </source>
</evidence>
<gene>
    <name evidence="1" type="ORF">K0M31_003966</name>
</gene>